<dbReference type="InterPro" id="IPR005835">
    <property type="entry name" value="NTP_transferase_dom"/>
</dbReference>
<dbReference type="InterPro" id="IPR029044">
    <property type="entry name" value="Nucleotide-diphossugar_trans"/>
</dbReference>
<evidence type="ECO:0000256" key="1">
    <source>
        <dbReference type="ARBA" id="ARBA00022679"/>
    </source>
</evidence>
<evidence type="ECO:0000313" key="4">
    <source>
        <dbReference type="EMBL" id="PJI79326.1"/>
    </source>
</evidence>
<keyword evidence="2 4" id="KW-0548">Nucleotidyltransferase</keyword>
<dbReference type="NCBIfam" id="NF045761">
    <property type="entry name" value="NAMPUrTaseMurU"/>
    <property type="match status" value="1"/>
</dbReference>
<dbReference type="Gene3D" id="3.90.550.10">
    <property type="entry name" value="Spore Coat Polysaccharide Biosynthesis Protein SpsA, Chain A"/>
    <property type="match status" value="1"/>
</dbReference>
<protein>
    <submittedName>
        <fullName evidence="4">MurNAc alpha-1-phosphate uridylyltransferase</fullName>
    </submittedName>
</protein>
<dbReference type="PANTHER" id="PTHR43584">
    <property type="entry name" value="NUCLEOTIDYL TRANSFERASE"/>
    <property type="match status" value="1"/>
</dbReference>
<dbReference type="SUPFAM" id="SSF53448">
    <property type="entry name" value="Nucleotide-diphospho-sugar transferases"/>
    <property type="match status" value="1"/>
</dbReference>
<dbReference type="Pfam" id="PF00483">
    <property type="entry name" value="NTP_transferase"/>
    <property type="match status" value="1"/>
</dbReference>
<dbReference type="GO" id="GO:0016779">
    <property type="term" value="F:nucleotidyltransferase activity"/>
    <property type="evidence" value="ECO:0007669"/>
    <property type="project" value="UniProtKB-KW"/>
</dbReference>
<dbReference type="InterPro" id="IPR054790">
    <property type="entry name" value="MurU"/>
</dbReference>
<name>A0A2M8VQC6_9BURK</name>
<keyword evidence="5" id="KW-1185">Reference proteome</keyword>
<reference evidence="4 5" key="1">
    <citation type="submission" date="2017-11" db="EMBL/GenBank/DDBJ databases">
        <title>Genomic Encyclopedia of Type Strains, Phase III (KMG-III): the genomes of soil and plant-associated and newly described type strains.</title>
        <authorList>
            <person name="Whitman W."/>
        </authorList>
    </citation>
    <scope>NUCLEOTIDE SEQUENCE [LARGE SCALE GENOMIC DNA]</scope>
    <source>
        <strain evidence="4 5">UB-Domo-W1</strain>
    </source>
</reference>
<dbReference type="AlphaFoldDB" id="A0A2M8VQC6"/>
<sequence length="241" mass="26555">MPDSIGANVIPCLLLAAGRGERMRPLTDETPKPLLSIKGKSLLAWHLEALNTAGIQDVVINHAWLGQKIEDALGNGHQFHLNITYSPEKTALETAGGIRQALPHLNTEDYFLVINGDVFCPHFPIEQLLNTLTVLRNTQKPILAHLIMVPNPAHHPEGDFDLLDARVSENLSGQGEKLTFSGIGLYHRDLFKNLAIGKSAKLAPLLRDAMRENQVSGEKYTGPWHDVGTPQRLQELNAAHE</sequence>
<keyword evidence="1 4" id="KW-0808">Transferase</keyword>
<evidence type="ECO:0000256" key="2">
    <source>
        <dbReference type="ARBA" id="ARBA00022695"/>
    </source>
</evidence>
<gene>
    <name evidence="4" type="ORF">B0G85_1431</name>
</gene>
<dbReference type="RefSeq" id="WP_100379746.1">
    <property type="nucleotide sequence ID" value="NZ_CBCSBW010000003.1"/>
</dbReference>
<dbReference type="OrthoDB" id="9788272at2"/>
<evidence type="ECO:0000313" key="5">
    <source>
        <dbReference type="Proteomes" id="UP000229366"/>
    </source>
</evidence>
<dbReference type="PANTHER" id="PTHR43584:SF8">
    <property type="entry name" value="N-ACETYLMURAMATE ALPHA-1-PHOSPHATE URIDYLYLTRANSFERASE"/>
    <property type="match status" value="1"/>
</dbReference>
<organism evidence="4 5">
    <name type="scientific">Polynucleobacter brandtiae</name>
    <dbReference type="NCBI Taxonomy" id="1938816"/>
    <lineage>
        <taxon>Bacteria</taxon>
        <taxon>Pseudomonadati</taxon>
        <taxon>Pseudomonadota</taxon>
        <taxon>Betaproteobacteria</taxon>
        <taxon>Burkholderiales</taxon>
        <taxon>Burkholderiaceae</taxon>
        <taxon>Polynucleobacter</taxon>
    </lineage>
</organism>
<proteinExistence type="predicted"/>
<evidence type="ECO:0000259" key="3">
    <source>
        <dbReference type="Pfam" id="PF00483"/>
    </source>
</evidence>
<dbReference type="InterPro" id="IPR050065">
    <property type="entry name" value="GlmU-like"/>
</dbReference>
<dbReference type="Proteomes" id="UP000229366">
    <property type="component" value="Unassembled WGS sequence"/>
</dbReference>
<feature type="domain" description="Nucleotidyl transferase" evidence="3">
    <location>
        <begin position="13"/>
        <end position="239"/>
    </location>
</feature>
<accession>A0A2M8VQC6</accession>
<dbReference type="CDD" id="cd06422">
    <property type="entry name" value="NTP_transferase_like_1"/>
    <property type="match status" value="1"/>
</dbReference>
<comment type="caution">
    <text evidence="4">The sequence shown here is derived from an EMBL/GenBank/DDBJ whole genome shotgun (WGS) entry which is preliminary data.</text>
</comment>
<dbReference type="EMBL" id="PGTX01000003">
    <property type="protein sequence ID" value="PJI79326.1"/>
    <property type="molecule type" value="Genomic_DNA"/>
</dbReference>